<dbReference type="Gene3D" id="3.40.630.30">
    <property type="match status" value="1"/>
</dbReference>
<evidence type="ECO:0000313" key="2">
    <source>
        <dbReference type="Proteomes" id="UP000184330"/>
    </source>
</evidence>
<organism evidence="1 2">
    <name type="scientific">Phialocephala subalpina</name>
    <dbReference type="NCBI Taxonomy" id="576137"/>
    <lineage>
        <taxon>Eukaryota</taxon>
        <taxon>Fungi</taxon>
        <taxon>Dikarya</taxon>
        <taxon>Ascomycota</taxon>
        <taxon>Pezizomycotina</taxon>
        <taxon>Leotiomycetes</taxon>
        <taxon>Helotiales</taxon>
        <taxon>Mollisiaceae</taxon>
        <taxon>Phialocephala</taxon>
        <taxon>Phialocephala fortinii species complex</taxon>
    </lineage>
</organism>
<dbReference type="STRING" id="576137.A0A1L7XQJ4"/>
<dbReference type="EMBL" id="FJOG01000043">
    <property type="protein sequence ID" value="CZR67316.1"/>
    <property type="molecule type" value="Genomic_DNA"/>
</dbReference>
<dbReference type="InterPro" id="IPR052523">
    <property type="entry name" value="Trichothecene_AcTrans"/>
</dbReference>
<sequence>MSSPDLAIKTGGRELVQQASALYADSFRTDPVITYILHNIPEAKRLAYLPKYFDALITAAALNDASFTEIDEFKCCVTMMPPGKKVDNPFTMIQAGLLSMLWNIGWGPCWRMIFEFSPMTDRCKRKGMPGIKNYYYVFFTATHTSARGQGLCPKLLKHWQEISARDKFPLWLEATTEKSMRVYSRCGFEIVEELRLGKGKVGTNGLPIDAAGRKSAKEELVGVPIWGMVWWPEGTKPVVK</sequence>
<dbReference type="SUPFAM" id="SSF55729">
    <property type="entry name" value="Acyl-CoA N-acyltransferases (Nat)"/>
    <property type="match status" value="1"/>
</dbReference>
<evidence type="ECO:0008006" key="3">
    <source>
        <dbReference type="Google" id="ProtNLM"/>
    </source>
</evidence>
<evidence type="ECO:0000313" key="1">
    <source>
        <dbReference type="EMBL" id="CZR67316.1"/>
    </source>
</evidence>
<dbReference type="InterPro" id="IPR016181">
    <property type="entry name" value="Acyl_CoA_acyltransferase"/>
</dbReference>
<reference evidence="1 2" key="1">
    <citation type="submission" date="2016-03" db="EMBL/GenBank/DDBJ databases">
        <authorList>
            <person name="Ploux O."/>
        </authorList>
    </citation>
    <scope>NUCLEOTIDE SEQUENCE [LARGE SCALE GENOMIC DNA]</scope>
    <source>
        <strain evidence="1 2">UAMH 11012</strain>
    </source>
</reference>
<gene>
    <name evidence="1" type="ORF">PAC_17215</name>
</gene>
<keyword evidence="2" id="KW-1185">Reference proteome</keyword>
<proteinExistence type="predicted"/>
<name>A0A1L7XQJ4_9HELO</name>
<dbReference type="AlphaFoldDB" id="A0A1L7XQJ4"/>
<dbReference type="PANTHER" id="PTHR42791">
    <property type="entry name" value="GNAT FAMILY ACETYLTRANSFERASE"/>
    <property type="match status" value="1"/>
</dbReference>
<dbReference type="OrthoDB" id="544277at2759"/>
<dbReference type="Proteomes" id="UP000184330">
    <property type="component" value="Unassembled WGS sequence"/>
</dbReference>
<protein>
    <recommendedName>
        <fullName evidence="3">N-acetyltransferase domain-containing protein</fullName>
    </recommendedName>
</protein>
<dbReference type="PANTHER" id="PTHR42791:SF1">
    <property type="entry name" value="N-ACETYLTRANSFERASE DOMAIN-CONTAINING PROTEIN"/>
    <property type="match status" value="1"/>
</dbReference>
<accession>A0A1L7XQJ4</accession>